<feature type="compositionally biased region" description="Basic and acidic residues" evidence="1">
    <location>
        <begin position="1633"/>
        <end position="1647"/>
    </location>
</feature>
<feature type="compositionally biased region" description="Low complexity" evidence="1">
    <location>
        <begin position="1430"/>
        <end position="1447"/>
    </location>
</feature>
<dbReference type="Pfam" id="PF15395">
    <property type="entry name" value="DUF4617"/>
    <property type="match status" value="1"/>
</dbReference>
<feature type="compositionally biased region" description="Polar residues" evidence="1">
    <location>
        <begin position="1863"/>
        <end position="1885"/>
    </location>
</feature>
<feature type="region of interest" description="Disordered" evidence="1">
    <location>
        <begin position="1345"/>
        <end position="1710"/>
    </location>
</feature>
<dbReference type="GO" id="GO:1990226">
    <property type="term" value="F:histone methyltransferase binding"/>
    <property type="evidence" value="ECO:0007669"/>
    <property type="project" value="TreeGrafter"/>
</dbReference>
<dbReference type="Proteomes" id="UP001066276">
    <property type="component" value="Chromosome 4_2"/>
</dbReference>
<dbReference type="EMBL" id="JANPWB010000008">
    <property type="protein sequence ID" value="KAJ1165741.1"/>
    <property type="molecule type" value="Genomic_DNA"/>
</dbReference>
<comment type="caution">
    <text evidence="2">The sequence shown here is derived from an EMBL/GenBank/DDBJ whole genome shotgun (WGS) entry which is preliminary data.</text>
</comment>
<organism evidence="2 3">
    <name type="scientific">Pleurodeles waltl</name>
    <name type="common">Iberian ribbed newt</name>
    <dbReference type="NCBI Taxonomy" id="8319"/>
    <lineage>
        <taxon>Eukaryota</taxon>
        <taxon>Metazoa</taxon>
        <taxon>Chordata</taxon>
        <taxon>Craniata</taxon>
        <taxon>Vertebrata</taxon>
        <taxon>Euteleostomi</taxon>
        <taxon>Amphibia</taxon>
        <taxon>Batrachia</taxon>
        <taxon>Caudata</taxon>
        <taxon>Salamandroidea</taxon>
        <taxon>Salamandridae</taxon>
        <taxon>Pleurodelinae</taxon>
        <taxon>Pleurodeles</taxon>
    </lineage>
</organism>
<feature type="compositionally biased region" description="Basic and acidic residues" evidence="1">
    <location>
        <begin position="1539"/>
        <end position="1553"/>
    </location>
</feature>
<feature type="region of interest" description="Disordered" evidence="1">
    <location>
        <begin position="1107"/>
        <end position="1132"/>
    </location>
</feature>
<proteinExistence type="predicted"/>
<feature type="region of interest" description="Disordered" evidence="1">
    <location>
        <begin position="1305"/>
        <end position="1325"/>
    </location>
</feature>
<feature type="compositionally biased region" description="Basic and acidic residues" evidence="1">
    <location>
        <begin position="1378"/>
        <end position="1392"/>
    </location>
</feature>
<name>A0AAV7SNY2_PLEWA</name>
<dbReference type="GO" id="GO:0005634">
    <property type="term" value="C:nucleus"/>
    <property type="evidence" value="ECO:0007669"/>
    <property type="project" value="TreeGrafter"/>
</dbReference>
<feature type="compositionally biased region" description="Polar residues" evidence="1">
    <location>
        <begin position="420"/>
        <end position="430"/>
    </location>
</feature>
<feature type="compositionally biased region" description="Basic and acidic residues" evidence="1">
    <location>
        <begin position="461"/>
        <end position="472"/>
    </location>
</feature>
<accession>A0AAV7SNY2</accession>
<feature type="region of interest" description="Disordered" evidence="1">
    <location>
        <begin position="1863"/>
        <end position="1908"/>
    </location>
</feature>
<feature type="compositionally biased region" description="Low complexity" evidence="1">
    <location>
        <begin position="1603"/>
        <end position="1616"/>
    </location>
</feature>
<feature type="region of interest" description="Disordered" evidence="1">
    <location>
        <begin position="416"/>
        <end position="472"/>
    </location>
</feature>
<reference evidence="2" key="1">
    <citation type="journal article" date="2022" name="bioRxiv">
        <title>Sequencing and chromosome-scale assembly of the giantPleurodeles waltlgenome.</title>
        <authorList>
            <person name="Brown T."/>
            <person name="Elewa A."/>
            <person name="Iarovenko S."/>
            <person name="Subramanian E."/>
            <person name="Araus A.J."/>
            <person name="Petzold A."/>
            <person name="Susuki M."/>
            <person name="Suzuki K.-i.T."/>
            <person name="Hayashi T."/>
            <person name="Toyoda A."/>
            <person name="Oliveira C."/>
            <person name="Osipova E."/>
            <person name="Leigh N.D."/>
            <person name="Simon A."/>
            <person name="Yun M.H."/>
        </authorList>
    </citation>
    <scope>NUCLEOTIDE SEQUENCE</scope>
    <source>
        <strain evidence="2">20211129_DDA</strain>
        <tissue evidence="2">Liver</tissue>
    </source>
</reference>
<feature type="compositionally biased region" description="Basic and acidic residues" evidence="1">
    <location>
        <begin position="1562"/>
        <end position="1577"/>
    </location>
</feature>
<feature type="compositionally biased region" description="Basic and acidic residues" evidence="1">
    <location>
        <begin position="1449"/>
        <end position="1463"/>
    </location>
</feature>
<dbReference type="PANTHER" id="PTHR21604">
    <property type="entry name" value="RETROELEMENT SILENCING FACTOR 1"/>
    <property type="match status" value="1"/>
</dbReference>
<feature type="compositionally biased region" description="Basic and acidic residues" evidence="1">
    <location>
        <begin position="431"/>
        <end position="440"/>
    </location>
</feature>
<evidence type="ECO:0000313" key="2">
    <source>
        <dbReference type="EMBL" id="KAJ1165741.1"/>
    </source>
</evidence>
<gene>
    <name evidence="2" type="ORF">NDU88_006158</name>
</gene>
<protein>
    <submittedName>
        <fullName evidence="2">Uncharacterized protein</fullName>
    </submittedName>
</protein>
<feature type="compositionally biased region" description="Polar residues" evidence="1">
    <location>
        <begin position="1466"/>
        <end position="1482"/>
    </location>
</feature>
<feature type="region of interest" description="Disordered" evidence="1">
    <location>
        <begin position="1730"/>
        <end position="1784"/>
    </location>
</feature>
<evidence type="ECO:0000256" key="1">
    <source>
        <dbReference type="SAM" id="MobiDB-lite"/>
    </source>
</evidence>
<keyword evidence="3" id="KW-1185">Reference proteome</keyword>
<dbReference type="PANTHER" id="PTHR21604:SF0">
    <property type="entry name" value="RETROELEMENT SILENCING FACTOR 1"/>
    <property type="match status" value="1"/>
</dbReference>
<sequence>MEALESCFDLWKTTLSNSASQNKQAVSTGVEPQESLSSAGLCDQTCTTSQESVQQTTPVIEAVKASCGANEASHSSVDTALGQKQDALGSSVTKTIERVAVVNPLVLSKSGCLIEVAASESRKVEVYPAVHENILPCLIEQNNSMVDAPSLSDIGSISQPSSEKDLTDKLDSAGFIKPKNVEIVTEATSASCLNISESKMKQLETIDASEQGNLCQSVSNPVSQTVNLGDCSDTLLGANDEQLHISSICTLVKGSTLYDSKIAKIFDTSSSAEVGDIASKGEGGILHPMKQLESGTSISADKIEVLKLTDVKSSNISKPDFADLHTNTTCCTEDVHVTEAYNSNVSPSEPVIKENVSNSKYKHNLKQHFENVEIIAPSKATKVDFFCSSTPRERKNGHVNRKDNCLEKYVPLTDEKTNESNHSVQALSSRSDCDFSPDKENDSEEQVSFISDQIPKNCENTSEKDNYSNSSKEIDAEKCASITEEQISKGSSCTSTPQFENYDSSFSKERSHKGCASVTAKREKGEREPADELLSAQGLDNQLSELLIEFPFGLDRMENKLQLEGKRAIENEVLHKVISVVKQELQLDKGCHISSEMCDFEKVVSIDNGSEDRPIKTEKRIDNNLTASLEVLDLEKENSVYQSLKLSTTEKKEKLPLNVNCHRSPSLIRDYEADCYKKGLKKNVVTVKEELESCSSVKQEPQCNKECRMCLGMYGHKKEDSNICQETDVLTAQKKVDKSDTIPPDYGNKSFVNQILKQCDCVMEQSKLIYNNSKSRSLNITDVEKFHGLTQGSEKMKIPKLEPQVFSCVKQELQFDKECKISFRVNNPEKDAVCGGAEKRDVTLQKLVEKNILMSLKGIIGSEKVNPVNQNLKENNTAEQLSTMLLVGNCSKKSDIPVECPENNEITDTLDVCNDVNRVPVCYKEIGLCAGVPGSKEMSSSCQELESKSMVVKMGSKLDKKISSSHDFDSGKANLLDKVLEQQTSVTQQESQLDDELTDISDSEIGNTSNEIQITLIHSENMTKLFPEVPSMSASDVSMRDAQTTDQVSSELKVKAGLSHSTSEIRHLEESLGRDMNNTSSDKSPCCLHSWVYSLYGYGPKCTCGNAGKKDNTKSDLSTESSMGDYVDTNKASYSTPINSNLKEQMHSRKTSNEDTLSFQKKGIKRPHSPAVNAVKCIRTVDVFSPLNAQPTLVEHNNLISVTGNSAIYKKKSKLEYLMKSKNENRKKKSRIKHQPMTIVALTPSQVTSKVKDDVSQKVSTEKVVPVPNCPVPELGDKSCNKDSSDTQTYEKMCKEKKKRKRLILNSQFTVPHGSPSPSKNKKDQAQYMRLDTIDANGLKLHCKSGKAAQKDKEKVLNGSSPLWKEEQSTSLGNSPPGEDKTVYTFKYDKNSKARLGSSSPRKKERLSVSNNDKMSKASPGSCPRKEGKSSVNNINKKSKVSSGSSSPRKAEKSPTYDYEKKSRVSPGNFSSCKEKTFSGNDKMNKALSGHSPPRKEQCFINANIETCKASPGNPLKNEQYSNRDNDKNSKASSGISLLRKEQCSTNCNDKKSKASPSNSPPKKEEQSSMKSNDKMSKVSPGNYSSGCEAKSPSSDSEKKSKASLGSSSPSGGEISYKIEYGVKSIASPTTSSKKEEKYFADPDPKSKPSSGNSPFRTEDKPANVYERNSKSLPSKYHRDDADSPCSQERNIKAPTPEEETSTNTDYDKNRRGLTVGAFLGEEKLCPTAGYEKRNASSPADEAKYNKTGTEIRKSNEKRVSNKEKKQTEKYSEVEKVSGRKEPGLKCVRSDKEIKFKSPDASAAKEKKRTLTIEEYRARRIADRVKAVKKTMAAREAMHQNKFKLPSRTHSPVKIGVLKERFTQSSASHAQGNKCSKTTISNGTARESPKGRHSDPVQLKSSSLSSKDKATKNVLLHAALLPKHMNIGKNVTNAGTKMSCVGNESSKPLGCYTAPVTKNATQESVCPSKLNLGKCSGSEKLKRTLSLTIDKKETVSDLQNSTLSPKMLEFKMCPEGLFRRHSVNGGSIDGNRVVSPEKSPAEVMKCKKEDWYNSPTKKKKVEIIAGTDLSESVTSNSSTSTTEKSTIQIPAVCSNATFNAFKQRYLKERSKSVDIGLTK</sequence>
<evidence type="ECO:0000313" key="3">
    <source>
        <dbReference type="Proteomes" id="UP001066276"/>
    </source>
</evidence>
<feature type="region of interest" description="Disordered" evidence="1">
    <location>
        <begin position="1145"/>
        <end position="1165"/>
    </location>
</feature>
<dbReference type="InterPro" id="IPR027866">
    <property type="entry name" value="RESF1"/>
</dbReference>